<dbReference type="InterPro" id="IPR029058">
    <property type="entry name" value="AB_hydrolase_fold"/>
</dbReference>
<name>A0A7Y6A3A6_9CELL</name>
<dbReference type="PANTHER" id="PTHR11614">
    <property type="entry name" value="PHOSPHOLIPASE-RELATED"/>
    <property type="match status" value="1"/>
</dbReference>
<evidence type="ECO:0000313" key="3">
    <source>
        <dbReference type="Proteomes" id="UP000565724"/>
    </source>
</evidence>
<dbReference type="Proteomes" id="UP000565724">
    <property type="component" value="Unassembled WGS sequence"/>
</dbReference>
<dbReference type="InterPro" id="IPR051044">
    <property type="entry name" value="MAG_DAG_Lipase"/>
</dbReference>
<sequence>MSPGGEWVDDILGPDYQVRTLPLRPDDEGDVVASLVRYAPPAPEPLRPSRAILYVHGWSDYFFQTELAQYWHARGAAFYAVDLRKYGRSLRPGQTPGYIDDLETYDEELEASLAVITADLGARARVMVMGHSTGGLIAALWAHRHPGELSGLVLNSPWLELQGSSVLRHVSTPAIARIARFQPKAPLPNIDPGYYARTLSSASGGEWTYDTVWRPTPSFPVRAGWLQAIMAGHARVARGLTVEQPILVLASSRTVINPRWNEEMRHADVVLDVELVVRRAVQLGTHVTVVRVRDGLHDLTLSPEPVRRRLYAEIDRWSAAYGWS</sequence>
<comment type="caution">
    <text evidence="2">The sequence shown here is derived from an EMBL/GenBank/DDBJ whole genome shotgun (WGS) entry which is preliminary data.</text>
</comment>
<dbReference type="AlphaFoldDB" id="A0A7Y6A3A6"/>
<dbReference type="GO" id="GO:0016787">
    <property type="term" value="F:hydrolase activity"/>
    <property type="evidence" value="ECO:0007669"/>
    <property type="project" value="UniProtKB-KW"/>
</dbReference>
<organism evidence="2 3">
    <name type="scientific">Cellulomonas humilata</name>
    <dbReference type="NCBI Taxonomy" id="144055"/>
    <lineage>
        <taxon>Bacteria</taxon>
        <taxon>Bacillati</taxon>
        <taxon>Actinomycetota</taxon>
        <taxon>Actinomycetes</taxon>
        <taxon>Micrococcales</taxon>
        <taxon>Cellulomonadaceae</taxon>
        <taxon>Cellulomonas</taxon>
    </lineage>
</organism>
<dbReference type="Gene3D" id="3.40.50.1820">
    <property type="entry name" value="alpha/beta hydrolase"/>
    <property type="match status" value="1"/>
</dbReference>
<keyword evidence="3" id="KW-1185">Reference proteome</keyword>
<dbReference type="RefSeq" id="WP_175348760.1">
    <property type="nucleotide sequence ID" value="NZ_JABMCI010000069.1"/>
</dbReference>
<dbReference type="EMBL" id="JABMCI010000069">
    <property type="protein sequence ID" value="NUU18830.1"/>
    <property type="molecule type" value="Genomic_DNA"/>
</dbReference>
<dbReference type="SUPFAM" id="SSF53474">
    <property type="entry name" value="alpha/beta-Hydrolases"/>
    <property type="match status" value="1"/>
</dbReference>
<gene>
    <name evidence="2" type="ORF">HP550_16380</name>
</gene>
<keyword evidence="2" id="KW-0378">Hydrolase</keyword>
<reference evidence="2 3" key="1">
    <citation type="submission" date="2020-05" db="EMBL/GenBank/DDBJ databases">
        <title>Genome Sequencing of Type Strains.</title>
        <authorList>
            <person name="Lemaire J.F."/>
            <person name="Inderbitzin P."/>
            <person name="Gregorio O.A."/>
            <person name="Collins S.B."/>
            <person name="Wespe N."/>
            <person name="Knight-Connoni V."/>
        </authorList>
    </citation>
    <scope>NUCLEOTIDE SEQUENCE [LARGE SCALE GENOMIC DNA]</scope>
    <source>
        <strain evidence="2 3">ATCC 25174</strain>
    </source>
</reference>
<evidence type="ECO:0000313" key="2">
    <source>
        <dbReference type="EMBL" id="NUU18830.1"/>
    </source>
</evidence>
<evidence type="ECO:0000259" key="1">
    <source>
        <dbReference type="Pfam" id="PF12146"/>
    </source>
</evidence>
<accession>A0A7Y6A3A6</accession>
<protein>
    <submittedName>
        <fullName evidence="2">Alpha/beta hydrolase</fullName>
    </submittedName>
</protein>
<feature type="domain" description="Serine aminopeptidase S33" evidence="1">
    <location>
        <begin position="48"/>
        <end position="252"/>
    </location>
</feature>
<proteinExistence type="predicted"/>
<dbReference type="InterPro" id="IPR022742">
    <property type="entry name" value="Hydrolase_4"/>
</dbReference>
<dbReference type="Pfam" id="PF12146">
    <property type="entry name" value="Hydrolase_4"/>
    <property type="match status" value="1"/>
</dbReference>